<comment type="pathway">
    <text evidence="2">Cofactor biosynthesis; tetrahydrofolate biosynthesis; 2-amino-4-hydroxy-6-hydroxymethyl-7,8-dihydropteridine diphosphate from 7,8-dihydroneopterin triphosphate: step 4/4.</text>
</comment>
<accession>A0A1G7C8P6</accession>
<dbReference type="CDD" id="cd00483">
    <property type="entry name" value="HPPK"/>
    <property type="match status" value="1"/>
</dbReference>
<dbReference type="UniPathway" id="UPA00077">
    <property type="reaction ID" value="UER00154"/>
</dbReference>
<name>A0A1G7C8P6_9ACTO</name>
<dbReference type="PANTHER" id="PTHR43071">
    <property type="entry name" value="2-AMINO-4-HYDROXY-6-HYDROXYMETHYLDIHYDROPTERIDINE PYROPHOSPHOKINASE"/>
    <property type="match status" value="1"/>
</dbReference>
<comment type="similarity">
    <text evidence="9">Belongs to the DHNA family.</text>
</comment>
<dbReference type="GO" id="GO:0003848">
    <property type="term" value="F:2-amino-4-hydroxy-6-hydroxymethyldihydropteridine diphosphokinase activity"/>
    <property type="evidence" value="ECO:0007669"/>
    <property type="project" value="UniProtKB-EC"/>
</dbReference>
<reference evidence="13" key="2">
    <citation type="submission" date="2016-10" db="EMBL/GenBank/DDBJ databases">
        <authorList>
            <person name="de Groot N.N."/>
        </authorList>
    </citation>
    <scope>NUCLEOTIDE SEQUENCE [LARGE SCALE GENOMIC DNA]</scope>
    <source>
        <strain evidence="13">DSM 20639</strain>
    </source>
</reference>
<evidence type="ECO:0000256" key="10">
    <source>
        <dbReference type="SAM" id="MobiDB-lite"/>
    </source>
</evidence>
<dbReference type="PANTHER" id="PTHR43071:SF1">
    <property type="entry name" value="2-AMINO-4-HYDROXY-6-HYDROXYMETHYLDIHYDROPTERIDINE PYROPHOSPHOKINASE"/>
    <property type="match status" value="1"/>
</dbReference>
<evidence type="ECO:0000256" key="9">
    <source>
        <dbReference type="RuleBase" id="RU362079"/>
    </source>
</evidence>
<keyword evidence="4 12" id="KW-0808">Transferase</keyword>
<protein>
    <recommendedName>
        <fullName evidence="9">Bifunctional folate synthesis protein</fullName>
    </recommendedName>
    <domain>
        <recommendedName>
            <fullName evidence="9">Dihydroneopterin aldolase</fullName>
            <shortName evidence="9">DHNA</shortName>
            <ecNumber evidence="9">4.1.2.25</ecNumber>
        </recommendedName>
        <alternativeName>
            <fullName evidence="9">7,8-dihydroneopterin aldolase</fullName>
        </alternativeName>
    </domain>
    <domain>
        <recommendedName>
            <fullName evidence="9">2-amino-4-hydroxy-6-hydroxymethyldihydropteridine pyrophosphokinase</fullName>
            <ecNumber evidence="9">2.7.6.3</ecNumber>
        </recommendedName>
        <alternativeName>
            <fullName evidence="9">6-hydroxymethyl-7,8-dihydropterin pyrophosphokinase</fullName>
            <shortName evidence="9">PPPK</shortName>
        </alternativeName>
        <alternativeName>
            <fullName evidence="9">7,8-dihydro-6-hydroxymethylpterin pyrophosphokinase</fullName>
            <shortName evidence="9">HPPK</shortName>
        </alternativeName>
    </domain>
</protein>
<sequence>METTRYGYVFDTVAIHGVEAIGSHGVFDFERERRVPFRADIEVLVDASQAAARDQVADTVSYADLAADAEAILAGPPVNLIETLAARIAEAALARGGLAAQVTVHKPEAPVAQKFTDVAVTVRRDGPLLARGTIQEVVLGLGANLGEPEAALDWAIGEIKKLPVHVSAVSDYYRTEPVLDPGQATQPDYTNAVLVLTTALAPLELLAALQEIEVRGGRVRHTHWGPRTLDIDIEKFGDIKSSYWRLQLPHPRAATRGFVLEPWAEIQPEAELDGIPVRELAAALARNTSETAPAGSASKTAPAGNASETAPAGNASKTAPAGNASETAPAGNPRPGGAAPRSTAPRGSSTRPGGEA</sequence>
<dbReference type="GO" id="GO:0004150">
    <property type="term" value="F:dihydroneopterin aldolase activity"/>
    <property type="evidence" value="ECO:0007669"/>
    <property type="project" value="UniProtKB-UniRule"/>
</dbReference>
<dbReference type="SMART" id="SM00905">
    <property type="entry name" value="FolB"/>
    <property type="match status" value="1"/>
</dbReference>
<dbReference type="InterPro" id="IPR035907">
    <property type="entry name" value="Hppk_sf"/>
</dbReference>
<evidence type="ECO:0000259" key="11">
    <source>
        <dbReference type="SMART" id="SM00905"/>
    </source>
</evidence>
<dbReference type="Proteomes" id="UP000182744">
    <property type="component" value="Unassembled WGS sequence"/>
</dbReference>
<keyword evidence="9" id="KW-0456">Lyase</keyword>
<feature type="compositionally biased region" description="Low complexity" evidence="10">
    <location>
        <begin position="328"/>
        <end position="341"/>
    </location>
</feature>
<reference evidence="12" key="3">
    <citation type="submission" date="2023-10" db="EMBL/GenBank/DDBJ databases">
        <title>Whole Genome based description of the genera Actinobaculum and Actinotignum reveals a complex phylogenetic relationship within the species included in the genus Actinotignum.</title>
        <authorList>
            <person name="Jensen C.S."/>
            <person name="Dargis R."/>
            <person name="Kemp M."/>
            <person name="Christensen J.J."/>
        </authorList>
    </citation>
    <scope>NUCLEOTIDE SEQUENCE</scope>
    <source>
        <strain evidence="12">Actinobaculum_suis_CCUG19206T</strain>
    </source>
</reference>
<evidence type="ECO:0000256" key="6">
    <source>
        <dbReference type="ARBA" id="ARBA00022777"/>
    </source>
</evidence>
<evidence type="ECO:0000256" key="7">
    <source>
        <dbReference type="ARBA" id="ARBA00022840"/>
    </source>
</evidence>
<dbReference type="GO" id="GO:0016301">
    <property type="term" value="F:kinase activity"/>
    <property type="evidence" value="ECO:0007669"/>
    <property type="project" value="UniProtKB-KW"/>
</dbReference>
<reference evidence="14" key="1">
    <citation type="submission" date="2016-10" db="EMBL/GenBank/DDBJ databases">
        <authorList>
            <person name="Varghese N."/>
        </authorList>
    </citation>
    <scope>NUCLEOTIDE SEQUENCE [LARGE SCALE GENOMIC DNA]</scope>
    <source>
        <strain evidence="14">DSM 20639</strain>
    </source>
</reference>
<dbReference type="InterPro" id="IPR043133">
    <property type="entry name" value="GTP-CH-I_C/QueF"/>
</dbReference>
<dbReference type="NCBIfam" id="TIGR01498">
    <property type="entry name" value="folK"/>
    <property type="match status" value="1"/>
</dbReference>
<feature type="domain" description="Dihydroneopterin aldolase/epimerase" evidence="11">
    <location>
        <begin position="13"/>
        <end position="124"/>
    </location>
</feature>
<comment type="similarity">
    <text evidence="3">In the N-terminal section; belongs to the DHNA family.</text>
</comment>
<dbReference type="EC" id="4.1.2.25" evidence="9"/>
<evidence type="ECO:0000256" key="4">
    <source>
        <dbReference type="ARBA" id="ARBA00022679"/>
    </source>
</evidence>
<dbReference type="AlphaFoldDB" id="A0A1G7C8P6"/>
<dbReference type="Gene3D" id="3.30.1130.10">
    <property type="match status" value="1"/>
</dbReference>
<dbReference type="GO" id="GO:0046654">
    <property type="term" value="P:tetrahydrofolate biosynthetic process"/>
    <property type="evidence" value="ECO:0007669"/>
    <property type="project" value="UniProtKB-UniRule"/>
</dbReference>
<dbReference type="NCBIfam" id="TIGR00525">
    <property type="entry name" value="folB"/>
    <property type="match status" value="1"/>
</dbReference>
<dbReference type="NCBIfam" id="TIGR00526">
    <property type="entry name" value="folB_dom"/>
    <property type="match status" value="1"/>
</dbReference>
<evidence type="ECO:0000256" key="5">
    <source>
        <dbReference type="ARBA" id="ARBA00022741"/>
    </source>
</evidence>
<dbReference type="SUPFAM" id="SSF55083">
    <property type="entry name" value="6-hydroxymethyl-7,8-dihydropterin pyrophosphokinase, HPPK"/>
    <property type="match status" value="1"/>
</dbReference>
<dbReference type="Gene3D" id="3.30.70.560">
    <property type="entry name" value="7,8-Dihydro-6-hydroxymethylpterin-pyrophosphokinase HPPK"/>
    <property type="match status" value="1"/>
</dbReference>
<dbReference type="Proteomes" id="UP001273799">
    <property type="component" value="Unassembled WGS sequence"/>
</dbReference>
<dbReference type="Pfam" id="PF02152">
    <property type="entry name" value="FolB"/>
    <property type="match status" value="1"/>
</dbReference>
<feature type="region of interest" description="Disordered" evidence="10">
    <location>
        <begin position="288"/>
        <end position="356"/>
    </location>
</feature>
<feature type="compositionally biased region" description="Polar residues" evidence="10">
    <location>
        <begin position="345"/>
        <end position="356"/>
    </location>
</feature>
<dbReference type="RefSeq" id="WP_074662280.1">
    <property type="nucleotide sequence ID" value="NZ_FNAU01000007.1"/>
</dbReference>
<comment type="catalytic activity">
    <reaction evidence="1">
        <text>6-hydroxymethyl-7,8-dihydropterin + ATP = (7,8-dihydropterin-6-yl)methyl diphosphate + AMP + H(+)</text>
        <dbReference type="Rhea" id="RHEA:11412"/>
        <dbReference type="ChEBI" id="CHEBI:15378"/>
        <dbReference type="ChEBI" id="CHEBI:30616"/>
        <dbReference type="ChEBI" id="CHEBI:44841"/>
        <dbReference type="ChEBI" id="CHEBI:72950"/>
        <dbReference type="ChEBI" id="CHEBI:456215"/>
        <dbReference type="EC" id="2.7.6.3"/>
    </reaction>
</comment>
<comment type="function">
    <text evidence="9">Catalyzes the conversion of 7,8-dihydroneopterin to 6-hydroxymethyl-7,8-dihydropterin.</text>
</comment>
<dbReference type="GO" id="GO:0046656">
    <property type="term" value="P:folic acid biosynthetic process"/>
    <property type="evidence" value="ECO:0007669"/>
    <property type="project" value="UniProtKB-UniRule"/>
</dbReference>
<evidence type="ECO:0000256" key="1">
    <source>
        <dbReference type="ARBA" id="ARBA00000198"/>
    </source>
</evidence>
<keyword evidence="5" id="KW-0547">Nucleotide-binding</keyword>
<evidence type="ECO:0000256" key="8">
    <source>
        <dbReference type="ARBA" id="ARBA00022909"/>
    </source>
</evidence>
<dbReference type="InterPro" id="IPR000550">
    <property type="entry name" value="Hppk"/>
</dbReference>
<comment type="pathway">
    <text evidence="9">Cofactor biosynthesis; tetrahydrofolate biosynthesis; 2-amino-4-hydroxy-6-hydroxymethyl-7,8-dihydropteridine diphosphate from 7,8-dihydroneopterin triphosphate: step 3/4.</text>
</comment>
<dbReference type="EC" id="2.7.6.3" evidence="9"/>
<evidence type="ECO:0000313" key="12">
    <source>
        <dbReference type="EMBL" id="MDY5152923.1"/>
    </source>
</evidence>
<evidence type="ECO:0000313" key="14">
    <source>
        <dbReference type="Proteomes" id="UP000182744"/>
    </source>
</evidence>
<evidence type="ECO:0000313" key="13">
    <source>
        <dbReference type="EMBL" id="SDE35711.1"/>
    </source>
</evidence>
<dbReference type="GO" id="GO:0005524">
    <property type="term" value="F:ATP binding"/>
    <property type="evidence" value="ECO:0007669"/>
    <property type="project" value="UniProtKB-KW"/>
</dbReference>
<gene>
    <name evidence="12" type="primary">folK</name>
    <name evidence="12" type="ORF">R6G71_02500</name>
    <name evidence="13" type="ORF">SAMN05421878_10714</name>
</gene>
<comment type="catalytic activity">
    <reaction evidence="9">
        <text>7,8-dihydroneopterin = 6-hydroxymethyl-7,8-dihydropterin + glycolaldehyde</text>
        <dbReference type="Rhea" id="RHEA:10540"/>
        <dbReference type="ChEBI" id="CHEBI:17001"/>
        <dbReference type="ChEBI" id="CHEBI:17071"/>
        <dbReference type="ChEBI" id="CHEBI:44841"/>
        <dbReference type="EC" id="4.1.2.25"/>
    </reaction>
</comment>
<keyword evidence="6 13" id="KW-0418">Kinase</keyword>
<evidence type="ECO:0000256" key="3">
    <source>
        <dbReference type="ARBA" id="ARBA00009640"/>
    </source>
</evidence>
<dbReference type="EMBL" id="JAWNFU010000001">
    <property type="protein sequence ID" value="MDY5152923.1"/>
    <property type="molecule type" value="Genomic_DNA"/>
</dbReference>
<dbReference type="InterPro" id="IPR006156">
    <property type="entry name" value="Dihydroneopterin_aldolase"/>
</dbReference>
<dbReference type="SUPFAM" id="SSF55620">
    <property type="entry name" value="Tetrahydrobiopterin biosynthesis enzymes-like"/>
    <property type="match status" value="1"/>
</dbReference>
<organism evidence="13 14">
    <name type="scientific">Actinobaculum suis</name>
    <dbReference type="NCBI Taxonomy" id="1657"/>
    <lineage>
        <taxon>Bacteria</taxon>
        <taxon>Bacillati</taxon>
        <taxon>Actinomycetota</taxon>
        <taxon>Actinomycetes</taxon>
        <taxon>Actinomycetales</taxon>
        <taxon>Actinomycetaceae</taxon>
        <taxon>Actinobaculum</taxon>
    </lineage>
</organism>
<dbReference type="EMBL" id="FNAU01000007">
    <property type="protein sequence ID" value="SDE35711.1"/>
    <property type="molecule type" value="Genomic_DNA"/>
</dbReference>
<dbReference type="Pfam" id="PF01288">
    <property type="entry name" value="HPPK"/>
    <property type="match status" value="1"/>
</dbReference>
<keyword evidence="14" id="KW-1185">Reference proteome</keyword>
<proteinExistence type="inferred from homology"/>
<keyword evidence="7" id="KW-0067">ATP-binding</keyword>
<keyword evidence="8 9" id="KW-0289">Folate biosynthesis</keyword>
<evidence type="ECO:0000256" key="2">
    <source>
        <dbReference type="ARBA" id="ARBA00005051"/>
    </source>
</evidence>
<dbReference type="InterPro" id="IPR006157">
    <property type="entry name" value="FolB_dom"/>
</dbReference>